<keyword evidence="1" id="KW-1133">Transmembrane helix</keyword>
<dbReference type="AlphaFoldDB" id="A0A177DC00"/>
<dbReference type="VEuPathDB" id="FungiDB:CC77DRAFT_942409"/>
<evidence type="ECO:0000256" key="1">
    <source>
        <dbReference type="SAM" id="Phobius"/>
    </source>
</evidence>
<evidence type="ECO:0000313" key="3">
    <source>
        <dbReference type="EMBL" id="OAG17205.1"/>
    </source>
</evidence>
<evidence type="ECO:0000313" key="4">
    <source>
        <dbReference type="Proteomes" id="UP000077248"/>
    </source>
</evidence>
<dbReference type="EMBL" id="KV441487">
    <property type="protein sequence ID" value="OAG17205.1"/>
    <property type="molecule type" value="Genomic_DNA"/>
</dbReference>
<dbReference type="Proteomes" id="UP000077248">
    <property type="component" value="Unassembled WGS sequence"/>
</dbReference>
<gene>
    <name evidence="3" type="ORF">CC77DRAFT_942409</name>
</gene>
<dbReference type="OMA" id="CISEEHF"/>
<dbReference type="RefSeq" id="XP_018382626.1">
    <property type="nucleotide sequence ID" value="XM_018534859.1"/>
</dbReference>
<protein>
    <recommendedName>
        <fullName evidence="2">CorA-like transporter domain-containing protein</fullName>
    </recommendedName>
</protein>
<dbReference type="STRING" id="5599.A0A177DC00"/>
<proteinExistence type="predicted"/>
<reference evidence="3 4" key="1">
    <citation type="submission" date="2016-05" db="EMBL/GenBank/DDBJ databases">
        <title>Comparative analysis of secretome profiles of manganese(II)-oxidizing ascomycete fungi.</title>
        <authorList>
            <consortium name="DOE Joint Genome Institute"/>
            <person name="Zeiner C.A."/>
            <person name="Purvine S.O."/>
            <person name="Zink E.M."/>
            <person name="Wu S."/>
            <person name="Pasa-Tolic L."/>
            <person name="Chaput D.L."/>
            <person name="Haridas S."/>
            <person name="Grigoriev I.V."/>
            <person name="Santelli C.M."/>
            <person name="Hansel C.M."/>
        </authorList>
    </citation>
    <scope>NUCLEOTIDE SEQUENCE [LARGE SCALE GENOMIC DNA]</scope>
    <source>
        <strain evidence="3 4">SRC1lrK2f</strain>
    </source>
</reference>
<dbReference type="GeneID" id="29120453"/>
<keyword evidence="4" id="KW-1185">Reference proteome</keyword>
<sequence>MSGRFIDQSYTWSRLCISEEHFRRLFTHMAVHPNFIDVVRLFCEKTGPVEEGFSSLFMNMSEEDLSSNHSAPDQDCSYYIGYNIKYVAKHGRRYPTDPFSIREVGVYQHFSSSGQRCQWVFLQAPDQLKDRLRSNLQCFDDNPPMMQVLQHSMLLLEVSEDWREYLVYLEEEFSKIVDRGFFTNVKELHTEGDVQADFSDLRKLHILTDKLLRLAHILKLNIRLGCQLRSGVLDLKMISSPALQISFNEMQGRLDRYVYQQETSLARIETLIARSAGIGQLHINHEMQRLTEQGIKENALMKRLTEQSTNDTRSMMTIALISAIFLPATFLAVSCFCAPSDCILRLTKS</sequence>
<feature type="domain" description="CorA-like transporter" evidence="2">
    <location>
        <begin position="5"/>
        <end position="178"/>
    </location>
</feature>
<feature type="transmembrane region" description="Helical" evidence="1">
    <location>
        <begin position="315"/>
        <end position="338"/>
    </location>
</feature>
<dbReference type="KEGG" id="aalt:CC77DRAFT_942409"/>
<name>A0A177DC00_ALTAL</name>
<dbReference type="InterPro" id="IPR058257">
    <property type="entry name" value="CorA-like_dom"/>
</dbReference>
<dbReference type="Pfam" id="PF26616">
    <property type="entry name" value="CorA-like"/>
    <property type="match status" value="1"/>
</dbReference>
<keyword evidence="1" id="KW-0812">Transmembrane</keyword>
<organism evidence="3 4">
    <name type="scientific">Alternaria alternata</name>
    <name type="common">Alternaria rot fungus</name>
    <name type="synonym">Torula alternata</name>
    <dbReference type="NCBI Taxonomy" id="5599"/>
    <lineage>
        <taxon>Eukaryota</taxon>
        <taxon>Fungi</taxon>
        <taxon>Dikarya</taxon>
        <taxon>Ascomycota</taxon>
        <taxon>Pezizomycotina</taxon>
        <taxon>Dothideomycetes</taxon>
        <taxon>Pleosporomycetidae</taxon>
        <taxon>Pleosporales</taxon>
        <taxon>Pleosporineae</taxon>
        <taxon>Pleosporaceae</taxon>
        <taxon>Alternaria</taxon>
        <taxon>Alternaria sect. Alternaria</taxon>
        <taxon>Alternaria alternata complex</taxon>
    </lineage>
</organism>
<evidence type="ECO:0000259" key="2">
    <source>
        <dbReference type="Pfam" id="PF26616"/>
    </source>
</evidence>
<keyword evidence="1" id="KW-0472">Membrane</keyword>
<accession>A0A177DC00</accession>